<sequence length="100" mass="11984">MNSAEFDELRRKLRAQTASRRYRKRKKEESRQQKSKILELQAELTRLQDLETQTKQYQQRPIASLENELQMHQDEISDLSQKVQNAVNEELDWINLMSGH</sequence>
<dbReference type="Proteomes" id="UP001632037">
    <property type="component" value="Unassembled WGS sequence"/>
</dbReference>
<gene>
    <name evidence="2" type="ORF">V7S43_000723</name>
</gene>
<accession>A0ABD3G9R7</accession>
<keyword evidence="1" id="KW-0175">Coiled coil</keyword>
<evidence type="ECO:0000256" key="1">
    <source>
        <dbReference type="SAM" id="Coils"/>
    </source>
</evidence>
<comment type="caution">
    <text evidence="2">The sequence shown here is derived from an EMBL/GenBank/DDBJ whole genome shotgun (WGS) entry which is preliminary data.</text>
</comment>
<dbReference type="EMBL" id="JBIMZQ010000001">
    <property type="protein sequence ID" value="KAL3674795.1"/>
    <property type="molecule type" value="Genomic_DNA"/>
</dbReference>
<feature type="coiled-coil region" evidence="1">
    <location>
        <begin position="23"/>
        <end position="89"/>
    </location>
</feature>
<reference evidence="2 3" key="1">
    <citation type="submission" date="2024-09" db="EMBL/GenBank/DDBJ databases">
        <title>Genome sequencing and assembly of Phytophthora oleae, isolate VK10A, causative agent of rot of olive drupes.</title>
        <authorList>
            <person name="Conti Taguali S."/>
            <person name="Riolo M."/>
            <person name="La Spada F."/>
            <person name="Cacciola S.O."/>
            <person name="Dionisio G."/>
        </authorList>
    </citation>
    <scope>NUCLEOTIDE SEQUENCE [LARGE SCALE GENOMIC DNA]</scope>
    <source>
        <strain evidence="2 3">VK10A</strain>
    </source>
</reference>
<proteinExistence type="predicted"/>
<organism evidence="2 3">
    <name type="scientific">Phytophthora oleae</name>
    <dbReference type="NCBI Taxonomy" id="2107226"/>
    <lineage>
        <taxon>Eukaryota</taxon>
        <taxon>Sar</taxon>
        <taxon>Stramenopiles</taxon>
        <taxon>Oomycota</taxon>
        <taxon>Peronosporomycetes</taxon>
        <taxon>Peronosporales</taxon>
        <taxon>Peronosporaceae</taxon>
        <taxon>Phytophthora</taxon>
    </lineage>
</organism>
<evidence type="ECO:0000313" key="3">
    <source>
        <dbReference type="Proteomes" id="UP001632037"/>
    </source>
</evidence>
<evidence type="ECO:0008006" key="4">
    <source>
        <dbReference type="Google" id="ProtNLM"/>
    </source>
</evidence>
<dbReference type="AlphaFoldDB" id="A0ABD3G9R7"/>
<name>A0ABD3G9R7_9STRA</name>
<protein>
    <recommendedName>
        <fullName evidence="4">BZIP domain-containing protein</fullName>
    </recommendedName>
</protein>
<evidence type="ECO:0000313" key="2">
    <source>
        <dbReference type="EMBL" id="KAL3674795.1"/>
    </source>
</evidence>
<keyword evidence="3" id="KW-1185">Reference proteome</keyword>